<keyword evidence="4" id="KW-1003">Cell membrane</keyword>
<dbReference type="RefSeq" id="WP_091578690.1">
    <property type="nucleotide sequence ID" value="NZ_FMXM01000008.1"/>
</dbReference>
<dbReference type="PROSITE" id="PS00211">
    <property type="entry name" value="ABC_TRANSPORTER_1"/>
    <property type="match status" value="1"/>
</dbReference>
<dbReference type="InterPro" id="IPR017871">
    <property type="entry name" value="ABC_transporter-like_CS"/>
</dbReference>
<proteinExistence type="inferred from homology"/>
<keyword evidence="6 10" id="KW-0067">ATP-binding</keyword>
<dbReference type="InterPro" id="IPR030679">
    <property type="entry name" value="ABC_ATPase_HisP-typ"/>
</dbReference>
<dbReference type="OrthoDB" id="9802264at2"/>
<evidence type="ECO:0000259" key="9">
    <source>
        <dbReference type="PROSITE" id="PS50893"/>
    </source>
</evidence>
<dbReference type="GO" id="GO:0015424">
    <property type="term" value="F:ABC-type amino acid transporter activity"/>
    <property type="evidence" value="ECO:0007669"/>
    <property type="project" value="InterPro"/>
</dbReference>
<dbReference type="STRING" id="1165689.SAMN02927914_02948"/>
<dbReference type="CDD" id="cd03262">
    <property type="entry name" value="ABC_HisP_GlnQ"/>
    <property type="match status" value="1"/>
</dbReference>
<dbReference type="GO" id="GO:0005886">
    <property type="term" value="C:plasma membrane"/>
    <property type="evidence" value="ECO:0007669"/>
    <property type="project" value="UniProtKB-SubCell"/>
</dbReference>
<evidence type="ECO:0000313" key="11">
    <source>
        <dbReference type="Proteomes" id="UP000198588"/>
    </source>
</evidence>
<evidence type="ECO:0000256" key="2">
    <source>
        <dbReference type="ARBA" id="ARBA00005417"/>
    </source>
</evidence>
<dbReference type="InterPro" id="IPR003593">
    <property type="entry name" value="AAA+_ATPase"/>
</dbReference>
<dbReference type="Pfam" id="PF00005">
    <property type="entry name" value="ABC_tran"/>
    <property type="match status" value="1"/>
</dbReference>
<dbReference type="AlphaFoldDB" id="A0A1G5Y5T4"/>
<sequence length="265" mass="28401">MSTSSKIDTPALLDVANVSKSFGSVEVLRSVSLQVARGEVVTVIGPSGSGKTTLLRCVNFLESYDSGSIRIDGKEVGFRDTGTRQRRSERDLAAMRAETGMVFQSFNLFPHLTAAGNIMLGLRKVRGKSSAEARSIAEHWLGRVGLAHKADSLPAELSGGQQQRVGIARAVAMGPKILLLDEITSALDPELVGEVLEVVRSLAEEGMTMVMVTHEMAFARDASSRIVFMADGGVSAAGPPAEILAADTDNERLRNFLARFRASHF</sequence>
<dbReference type="GO" id="GO:0005524">
    <property type="term" value="F:ATP binding"/>
    <property type="evidence" value="ECO:0007669"/>
    <property type="project" value="UniProtKB-KW"/>
</dbReference>
<dbReference type="InterPro" id="IPR027417">
    <property type="entry name" value="P-loop_NTPase"/>
</dbReference>
<reference evidence="10 11" key="1">
    <citation type="submission" date="2016-10" db="EMBL/GenBank/DDBJ databases">
        <authorList>
            <person name="de Groot N.N."/>
        </authorList>
    </citation>
    <scope>NUCLEOTIDE SEQUENCE [LARGE SCALE GENOMIC DNA]</scope>
    <source>
        <strain evidence="10 11">CGMCC 1.12097</strain>
    </source>
</reference>
<dbReference type="EMBL" id="FMXM01000008">
    <property type="protein sequence ID" value="SDA78009.1"/>
    <property type="molecule type" value="Genomic_DNA"/>
</dbReference>
<dbReference type="InterPro" id="IPR003439">
    <property type="entry name" value="ABC_transporter-like_ATP-bd"/>
</dbReference>
<comment type="subcellular location">
    <subcellularLocation>
        <location evidence="1">Cell membrane</location>
        <topology evidence="1">Peripheral membrane protein</topology>
    </subcellularLocation>
</comment>
<accession>A0A1G5Y5T4</accession>
<evidence type="ECO:0000256" key="3">
    <source>
        <dbReference type="ARBA" id="ARBA00022448"/>
    </source>
</evidence>
<dbReference type="Gene3D" id="3.40.50.300">
    <property type="entry name" value="P-loop containing nucleotide triphosphate hydrolases"/>
    <property type="match status" value="1"/>
</dbReference>
<gene>
    <name evidence="10" type="ORF">SAMN02927914_02948</name>
</gene>
<evidence type="ECO:0000256" key="1">
    <source>
        <dbReference type="ARBA" id="ARBA00004202"/>
    </source>
</evidence>
<dbReference type="InterPro" id="IPR050086">
    <property type="entry name" value="MetN_ABC_transporter-like"/>
</dbReference>
<dbReference type="PANTHER" id="PTHR43166">
    <property type="entry name" value="AMINO ACID IMPORT ATP-BINDING PROTEIN"/>
    <property type="match status" value="1"/>
</dbReference>
<evidence type="ECO:0000256" key="4">
    <source>
        <dbReference type="ARBA" id="ARBA00022475"/>
    </source>
</evidence>
<evidence type="ECO:0000313" key="10">
    <source>
        <dbReference type="EMBL" id="SDA78009.1"/>
    </source>
</evidence>
<dbReference type="PANTHER" id="PTHR43166:SF9">
    <property type="entry name" value="GLUTAMATE_ASPARTATE IMPORT ATP-BINDING PROTEIN GLTL"/>
    <property type="match status" value="1"/>
</dbReference>
<dbReference type="SUPFAM" id="SSF52540">
    <property type="entry name" value="P-loop containing nucleoside triphosphate hydrolases"/>
    <property type="match status" value="1"/>
</dbReference>
<evidence type="ECO:0000256" key="5">
    <source>
        <dbReference type="ARBA" id="ARBA00022741"/>
    </source>
</evidence>
<comment type="similarity">
    <text evidence="2">Belongs to the ABC transporter superfamily.</text>
</comment>
<feature type="domain" description="ABC transporter" evidence="9">
    <location>
        <begin position="13"/>
        <end position="256"/>
    </location>
</feature>
<keyword evidence="5" id="KW-0547">Nucleotide-binding</keyword>
<keyword evidence="3" id="KW-0813">Transport</keyword>
<protein>
    <submittedName>
        <fullName evidence="10">Amino acid ABC transporter ATP-binding protein, PAAT family</fullName>
    </submittedName>
</protein>
<dbReference type="PROSITE" id="PS50893">
    <property type="entry name" value="ABC_TRANSPORTER_2"/>
    <property type="match status" value="1"/>
</dbReference>
<evidence type="ECO:0000256" key="7">
    <source>
        <dbReference type="ARBA" id="ARBA00022970"/>
    </source>
</evidence>
<evidence type="ECO:0000256" key="6">
    <source>
        <dbReference type="ARBA" id="ARBA00022840"/>
    </source>
</evidence>
<organism evidence="10 11">
    <name type="scientific">Mesorhizobium qingshengii</name>
    <dbReference type="NCBI Taxonomy" id="1165689"/>
    <lineage>
        <taxon>Bacteria</taxon>
        <taxon>Pseudomonadati</taxon>
        <taxon>Pseudomonadota</taxon>
        <taxon>Alphaproteobacteria</taxon>
        <taxon>Hyphomicrobiales</taxon>
        <taxon>Phyllobacteriaceae</taxon>
        <taxon>Mesorhizobium</taxon>
    </lineage>
</organism>
<evidence type="ECO:0000256" key="8">
    <source>
        <dbReference type="ARBA" id="ARBA00023136"/>
    </source>
</evidence>
<dbReference type="SMART" id="SM00382">
    <property type="entry name" value="AAA"/>
    <property type="match status" value="1"/>
</dbReference>
<keyword evidence="8" id="KW-0472">Membrane</keyword>
<dbReference type="Proteomes" id="UP000198588">
    <property type="component" value="Unassembled WGS sequence"/>
</dbReference>
<dbReference type="GO" id="GO:0016887">
    <property type="term" value="F:ATP hydrolysis activity"/>
    <property type="evidence" value="ECO:0007669"/>
    <property type="project" value="InterPro"/>
</dbReference>
<keyword evidence="7" id="KW-0029">Amino-acid transport</keyword>
<dbReference type="PIRSF" id="PIRSF039085">
    <property type="entry name" value="ABC_ATPase_HisP"/>
    <property type="match status" value="1"/>
</dbReference>
<name>A0A1G5Y5T4_9HYPH</name>